<dbReference type="Proteomes" id="UP000002700">
    <property type="component" value="Chromosome I"/>
</dbReference>
<proteinExistence type="predicted"/>
<name>Q3JTD2_BURP1</name>
<dbReference type="EMBL" id="CP000124">
    <property type="protein sequence ID" value="ABA50769.1"/>
    <property type="molecule type" value="Genomic_DNA"/>
</dbReference>
<feature type="compositionally biased region" description="Basic and acidic residues" evidence="1">
    <location>
        <begin position="996"/>
        <end position="1006"/>
    </location>
</feature>
<dbReference type="AlphaFoldDB" id="Q3JTD2"/>
<organism evidence="2 3">
    <name type="scientific">Burkholderia pseudomallei (strain 1710b)</name>
    <dbReference type="NCBI Taxonomy" id="320372"/>
    <lineage>
        <taxon>Bacteria</taxon>
        <taxon>Pseudomonadati</taxon>
        <taxon>Pseudomonadota</taxon>
        <taxon>Betaproteobacteria</taxon>
        <taxon>Burkholderiales</taxon>
        <taxon>Burkholderiaceae</taxon>
        <taxon>Burkholderia</taxon>
        <taxon>pseudomallei group</taxon>
    </lineage>
</organism>
<reference evidence="2 3" key="1">
    <citation type="submission" date="2005-09" db="EMBL/GenBank/DDBJ databases">
        <authorList>
            <person name="Woods D.E."/>
            <person name="Nierman W.C."/>
        </authorList>
    </citation>
    <scope>NUCLEOTIDE SEQUENCE [LARGE SCALE GENOMIC DNA]</scope>
    <source>
        <strain evidence="2 3">1710b</strain>
    </source>
</reference>
<dbReference type="HOGENOM" id="CLU_298559_0_0_4"/>
<sequence>MRRRLEIRAPRRADDDVVAFHLQIGLRRAQQDALLRLHGRAALRARERHRLLRARAQLAGVLRLHTHRAGRRVQRDAPAGNRPPVARRALRIQRDAVIRDDARLALRRQLHVLSGAQHRLGTRHPHVALRRHRGQPRLAVCDEMRLAPRNRAAAPAACRIAAASFTRRADRFTALLDAIDGRQRLVRRRPRRRRRRARSARRLGHRTARLRALLVRERREALQRLSMLSEHLARRARIHLAHAGRRADQEPRAAAQRAGGIRRQFRAIAAIGLAPVVLRLLHVPEREPAVAVRRVQARARLARRIVEHELPIAARALLAHAHVLRLETRQHRRMRIAGEPCGRIAGAAARPSRLRVVLRVRVAAAVVERGHRNRPVGLAFEPFGPHFLPDARHAHPTPVIAAHGRHHPRPRARATVRRRVRRMRVIVAARRILAALRVVLDSNPVIPVGVNGIARAHDDRRLRPRHHGDRVHARAMAGCGERPIRLLGGQRDEAIAIDGVVPHQRSAVMRIGAERRIQRARGAMRHRRGAGDRRNRAEALFDRAAHGRIDVRARRMLDAQADERIRYAERRMMRDRKTQPGPQIAARAAAFAPQRGHALGVELLLRAPVSDRARLVCVRARDVAILARRDRAVRARARRTRRQAAVIPARARDAADAPTPRVHEVLDAALRVVVARLMKADDLRFVRREALIRIGEHERVLAEARRARVAFVLEPVEDALLRPEPLEEVEIGLAGLRGQAALRVLRRIGERPSPCGRDHAARVTAEHLFADLDDARVQIVVAVDALPQQREPRLDDEPHACESAVVADELGGDHVAVERPARVAPFLRLPFDQDRRTDQLRERQRRMLGERGELQTEAAIVERLPAVQAFRDERVRAERRRDPEKAVVLRPAAEECLQNVSGDRHGSFRSIGPARDVFAARVQVLGRGAASACGAKRGLFVDARERARFVDCRRTPDPQCLPFLALNVLGGFVRCRRTHARMREHRRKRRSGPPRKAKDVGAEIHQ</sequence>
<dbReference type="EnsemblBacteria" id="ABA50769">
    <property type="protein sequence ID" value="ABA50769"/>
    <property type="gene ID" value="BURPS1710b_1770"/>
</dbReference>
<evidence type="ECO:0000313" key="3">
    <source>
        <dbReference type="Proteomes" id="UP000002700"/>
    </source>
</evidence>
<evidence type="ECO:0000313" key="2">
    <source>
        <dbReference type="EMBL" id="ABA50769.1"/>
    </source>
</evidence>
<evidence type="ECO:0000256" key="1">
    <source>
        <dbReference type="SAM" id="MobiDB-lite"/>
    </source>
</evidence>
<feature type="compositionally biased region" description="Basic residues" evidence="1">
    <location>
        <begin position="980"/>
        <end position="995"/>
    </location>
</feature>
<gene>
    <name evidence="2" type="ordered locus">BURPS1710b_1770</name>
</gene>
<protein>
    <submittedName>
        <fullName evidence="2">Uncharacterized protein</fullName>
    </submittedName>
</protein>
<feature type="region of interest" description="Disordered" evidence="1">
    <location>
        <begin position="980"/>
        <end position="1006"/>
    </location>
</feature>
<dbReference type="KEGG" id="bpm:BURPS1710b_1770"/>
<accession>Q3JTD2</accession>